<feature type="domain" description="Aminoacyl-tRNA synthetase class Ia" evidence="13">
    <location>
        <begin position="409"/>
        <end position="572"/>
    </location>
</feature>
<evidence type="ECO:0000313" key="17">
    <source>
        <dbReference type="Proteomes" id="UP000800082"/>
    </source>
</evidence>
<keyword evidence="5 11" id="KW-0547">Nucleotide-binding</keyword>
<dbReference type="GO" id="GO:0002161">
    <property type="term" value="F:aminoacyl-tRNA deacylase activity"/>
    <property type="evidence" value="ECO:0007669"/>
    <property type="project" value="InterPro"/>
</dbReference>
<dbReference type="SUPFAM" id="SSF47323">
    <property type="entry name" value="Anticodon-binding domain of a subclass of class I aminoacyl-tRNA synthetases"/>
    <property type="match status" value="1"/>
</dbReference>
<dbReference type="FunFam" id="3.40.50.620:FF:000003">
    <property type="entry name" value="Leucine--tRNA ligase"/>
    <property type="match status" value="1"/>
</dbReference>
<dbReference type="GO" id="GO:0004823">
    <property type="term" value="F:leucine-tRNA ligase activity"/>
    <property type="evidence" value="ECO:0007669"/>
    <property type="project" value="UniProtKB-EC"/>
</dbReference>
<dbReference type="PRINTS" id="PR00985">
    <property type="entry name" value="TRNASYNTHLEU"/>
</dbReference>
<evidence type="ECO:0000256" key="9">
    <source>
        <dbReference type="ARBA" id="ARBA00030520"/>
    </source>
</evidence>
<dbReference type="EC" id="6.1.1.4" evidence="3"/>
<dbReference type="CDD" id="cd00812">
    <property type="entry name" value="LeuRS_core"/>
    <property type="match status" value="1"/>
</dbReference>
<dbReference type="InterPro" id="IPR013155">
    <property type="entry name" value="M/V/L/I-tRNA-synth_anticd-bd"/>
</dbReference>
<dbReference type="SUPFAM" id="SSF50677">
    <property type="entry name" value="ValRS/IleRS/LeuRS editing domain"/>
    <property type="match status" value="1"/>
</dbReference>
<accession>A0A6A5RI67</accession>
<dbReference type="Pfam" id="PF13603">
    <property type="entry name" value="tRNA-synt_1_2"/>
    <property type="match status" value="1"/>
</dbReference>
<dbReference type="Gene3D" id="1.10.730.10">
    <property type="entry name" value="Isoleucyl-tRNA Synthetase, Domain 1"/>
    <property type="match status" value="1"/>
</dbReference>
<feature type="region of interest" description="Disordered" evidence="12">
    <location>
        <begin position="929"/>
        <end position="980"/>
    </location>
</feature>
<feature type="domain" description="Leucyl-tRNA synthetase editing" evidence="15">
    <location>
        <begin position="186"/>
        <end position="394"/>
    </location>
</feature>
<dbReference type="InterPro" id="IPR002300">
    <property type="entry name" value="aa-tRNA-synth_Ia"/>
</dbReference>
<keyword evidence="8 11" id="KW-0030">Aminoacyl-tRNA synthetase</keyword>
<evidence type="ECO:0000313" key="16">
    <source>
        <dbReference type="EMBL" id="KAF1926784.1"/>
    </source>
</evidence>
<dbReference type="PROSITE" id="PS00178">
    <property type="entry name" value="AA_TRNA_LIGASE_I"/>
    <property type="match status" value="1"/>
</dbReference>
<dbReference type="Pfam" id="PF00133">
    <property type="entry name" value="tRNA-synt_1"/>
    <property type="match status" value="2"/>
</dbReference>
<keyword evidence="7 11" id="KW-0648">Protein biosynthesis</keyword>
<dbReference type="GeneID" id="54344387"/>
<evidence type="ECO:0000259" key="15">
    <source>
        <dbReference type="Pfam" id="PF13603"/>
    </source>
</evidence>
<dbReference type="OrthoDB" id="15954at2759"/>
<protein>
    <recommendedName>
        <fullName evidence="3">leucine--tRNA ligase</fullName>
        <ecNumber evidence="3">6.1.1.4</ecNumber>
    </recommendedName>
    <alternativeName>
        <fullName evidence="9">Leucyl-tRNA synthetase</fullName>
    </alternativeName>
</protein>
<comment type="catalytic activity">
    <reaction evidence="10">
        <text>tRNA(Leu) + L-leucine + ATP = L-leucyl-tRNA(Leu) + AMP + diphosphate</text>
        <dbReference type="Rhea" id="RHEA:11688"/>
        <dbReference type="Rhea" id="RHEA-COMP:9613"/>
        <dbReference type="Rhea" id="RHEA-COMP:9622"/>
        <dbReference type="ChEBI" id="CHEBI:30616"/>
        <dbReference type="ChEBI" id="CHEBI:33019"/>
        <dbReference type="ChEBI" id="CHEBI:57427"/>
        <dbReference type="ChEBI" id="CHEBI:78442"/>
        <dbReference type="ChEBI" id="CHEBI:78494"/>
        <dbReference type="ChEBI" id="CHEBI:456215"/>
        <dbReference type="EC" id="6.1.1.4"/>
    </reaction>
</comment>
<dbReference type="SUPFAM" id="SSF52374">
    <property type="entry name" value="Nucleotidylyl transferase"/>
    <property type="match status" value="1"/>
</dbReference>
<dbReference type="Gene3D" id="3.40.50.620">
    <property type="entry name" value="HUPs"/>
    <property type="match status" value="2"/>
</dbReference>
<dbReference type="EMBL" id="ML978975">
    <property type="protein sequence ID" value="KAF1926784.1"/>
    <property type="molecule type" value="Genomic_DNA"/>
</dbReference>
<evidence type="ECO:0000256" key="11">
    <source>
        <dbReference type="RuleBase" id="RU363035"/>
    </source>
</evidence>
<evidence type="ECO:0000256" key="8">
    <source>
        <dbReference type="ARBA" id="ARBA00023146"/>
    </source>
</evidence>
<dbReference type="Pfam" id="PF08264">
    <property type="entry name" value="Anticodon_1"/>
    <property type="match status" value="1"/>
</dbReference>
<evidence type="ECO:0000256" key="5">
    <source>
        <dbReference type="ARBA" id="ARBA00022741"/>
    </source>
</evidence>
<dbReference type="InterPro" id="IPR002302">
    <property type="entry name" value="Leu-tRNA-ligase"/>
</dbReference>
<reference evidence="16" key="1">
    <citation type="journal article" date="2020" name="Stud. Mycol.">
        <title>101 Dothideomycetes genomes: a test case for predicting lifestyles and emergence of pathogens.</title>
        <authorList>
            <person name="Haridas S."/>
            <person name="Albert R."/>
            <person name="Binder M."/>
            <person name="Bloem J."/>
            <person name="Labutti K."/>
            <person name="Salamov A."/>
            <person name="Andreopoulos B."/>
            <person name="Baker S."/>
            <person name="Barry K."/>
            <person name="Bills G."/>
            <person name="Bluhm B."/>
            <person name="Cannon C."/>
            <person name="Castanera R."/>
            <person name="Culley D."/>
            <person name="Daum C."/>
            <person name="Ezra D."/>
            <person name="Gonzalez J."/>
            <person name="Henrissat B."/>
            <person name="Kuo A."/>
            <person name="Liang C."/>
            <person name="Lipzen A."/>
            <person name="Lutzoni F."/>
            <person name="Magnuson J."/>
            <person name="Mondo S."/>
            <person name="Nolan M."/>
            <person name="Ohm R."/>
            <person name="Pangilinan J."/>
            <person name="Park H.-J."/>
            <person name="Ramirez L."/>
            <person name="Alfaro M."/>
            <person name="Sun H."/>
            <person name="Tritt A."/>
            <person name="Yoshinaga Y."/>
            <person name="Zwiers L.-H."/>
            <person name="Turgeon B."/>
            <person name="Goodwin S."/>
            <person name="Spatafora J."/>
            <person name="Crous P."/>
            <person name="Grigoriev I."/>
        </authorList>
    </citation>
    <scope>NUCLEOTIDE SEQUENCE</scope>
    <source>
        <strain evidence="16">CBS 183.55</strain>
    </source>
</reference>
<evidence type="ECO:0000256" key="3">
    <source>
        <dbReference type="ARBA" id="ARBA00013164"/>
    </source>
</evidence>
<evidence type="ECO:0000256" key="1">
    <source>
        <dbReference type="ARBA" id="ARBA00004305"/>
    </source>
</evidence>
<sequence length="980" mass="109036">MFPYPSGTLHLGHLRVYTISDVLARFKRMQGYGVLHPIGWDAFGLPAENAAMERGVHPEKWTRQNIDAMKAQMMLMGGRWDWDAEIRTCDPHFYKHTQRIFLMLHERGLAYQAESLVNYDPVDKTVLANEQVDANGCSWRSGAKVDKVMLKQWFLKIKEFQDPLLRDLDTLAADGMWPDKVLAMQRNWIGKSEGTKLWFDVEATTRDVPLDPIQVSTTRDVPLDPIQVFTTRADTLFGVQYIALSLTHPIVQRLAVADESLGAFIARANHLPRDTKEGYRLPHVVARNPLAQVTGMPGSAVPIYVAPYVLDDYGSGAVMGVPGHDTRDHAFWRANAGDAPVKVVVTEKPGTAASQLLPAKDDQPVTARGFVAADMPEFANMQSHKAAKLVARKLKESGKRAEQTANWRLRDWLISRQRYWGTPIPIVHCQSCGPVPVPNQDLPVELPNLPDTFFEARSGNPLEQDEEWKKTPCPKCGSAAERETDTMDTFMDSSWYFFRFLDPKNASQIVRPGKADRGMPVDLYVGGVEHAILHLLYARFISKFLASTPVWPAGQLVKGEPFKQLITQGMVHGKTFTDPASGRFLKPDEVDASSGAPLIRASGLAPNVSFEKMSKSKYNGVDPAATIAAYGADATRAHMLFQAPITDVLEWDERKIAGVQRWLARVVRLSSAFWFPDQELELFRGTKNIDADLLRIVNAYRARARKPREQLTTQAELIASLKLDEAKLWAKTQQTIASVSTSYASTHALNTVVSDLMTLTNTLWDTPHAAELTGWLKWHAYVHLLRMLAPIAPGVAEEAWHNLATQTLHPQAPPLPASVFAAGFPTADTLIIPHLNPFATCVVQLDGKRKFAVQIDKSASLPGRVARTDHAGVLRHVADTPEGKEWLDRDTGKLWALSQSSEPHPVYPQIPADWNVVVVGARLVNLKQEQTKTQEQEQEQTQTQKQEQGDEGVAEPPTSKATFATRPMGSFASLRSDKDG</sequence>
<feature type="domain" description="Aminoacyl-tRNA synthetase class Ia" evidence="13">
    <location>
        <begin position="3"/>
        <end position="170"/>
    </location>
</feature>
<evidence type="ECO:0000259" key="13">
    <source>
        <dbReference type="Pfam" id="PF00133"/>
    </source>
</evidence>
<name>A0A6A5RI67_9PLEO</name>
<dbReference type="GO" id="GO:0005759">
    <property type="term" value="C:mitochondrial matrix"/>
    <property type="evidence" value="ECO:0007669"/>
    <property type="project" value="UniProtKB-SubCell"/>
</dbReference>
<dbReference type="AlphaFoldDB" id="A0A6A5RI67"/>
<dbReference type="InterPro" id="IPR001412">
    <property type="entry name" value="aa-tRNA-synth_I_CS"/>
</dbReference>
<gene>
    <name evidence="16" type="ORF">M421DRAFT_102199</name>
</gene>
<dbReference type="InterPro" id="IPR009008">
    <property type="entry name" value="Val/Leu/Ile-tRNA-synth_edit"/>
</dbReference>
<dbReference type="GO" id="GO:0006429">
    <property type="term" value="P:leucyl-tRNA aminoacylation"/>
    <property type="evidence" value="ECO:0007669"/>
    <property type="project" value="InterPro"/>
</dbReference>
<dbReference type="PANTHER" id="PTHR43740">
    <property type="entry name" value="LEUCYL-TRNA SYNTHETASE"/>
    <property type="match status" value="1"/>
</dbReference>
<dbReference type="GO" id="GO:0005524">
    <property type="term" value="F:ATP binding"/>
    <property type="evidence" value="ECO:0007669"/>
    <property type="project" value="UniProtKB-KW"/>
</dbReference>
<dbReference type="NCBIfam" id="TIGR00396">
    <property type="entry name" value="leuS_bact"/>
    <property type="match status" value="1"/>
</dbReference>
<evidence type="ECO:0000256" key="4">
    <source>
        <dbReference type="ARBA" id="ARBA00022598"/>
    </source>
</evidence>
<dbReference type="RefSeq" id="XP_033447036.1">
    <property type="nucleotide sequence ID" value="XM_033586741.1"/>
</dbReference>
<dbReference type="InterPro" id="IPR025709">
    <property type="entry name" value="Leu_tRNA-synth_edit"/>
</dbReference>
<dbReference type="GO" id="GO:0032543">
    <property type="term" value="P:mitochondrial translation"/>
    <property type="evidence" value="ECO:0007669"/>
    <property type="project" value="TreeGrafter"/>
</dbReference>
<evidence type="ECO:0000259" key="14">
    <source>
        <dbReference type="Pfam" id="PF08264"/>
    </source>
</evidence>
<evidence type="ECO:0000256" key="2">
    <source>
        <dbReference type="ARBA" id="ARBA00005594"/>
    </source>
</evidence>
<evidence type="ECO:0000256" key="12">
    <source>
        <dbReference type="SAM" id="MobiDB-lite"/>
    </source>
</evidence>
<dbReference type="InterPro" id="IPR009080">
    <property type="entry name" value="tRNAsynth_Ia_anticodon-bd"/>
</dbReference>
<evidence type="ECO:0000256" key="7">
    <source>
        <dbReference type="ARBA" id="ARBA00022917"/>
    </source>
</evidence>
<feature type="domain" description="Methionyl/Valyl/Leucyl/Isoleucyl-tRNA synthetase anticodon-binding" evidence="14">
    <location>
        <begin position="727"/>
        <end position="860"/>
    </location>
</feature>
<comment type="subcellular location">
    <subcellularLocation>
        <location evidence="1">Mitochondrion matrix</location>
    </subcellularLocation>
</comment>
<evidence type="ECO:0000256" key="10">
    <source>
        <dbReference type="ARBA" id="ARBA00047469"/>
    </source>
</evidence>
<comment type="similarity">
    <text evidence="2 11">Belongs to the class-I aminoacyl-tRNA synthetase family.</text>
</comment>
<feature type="compositionally biased region" description="Low complexity" evidence="12">
    <location>
        <begin position="936"/>
        <end position="946"/>
    </location>
</feature>
<dbReference type="FunFam" id="3.40.50.620:FF:000100">
    <property type="entry name" value="probable leucine--tRNA ligase, mitochondrial"/>
    <property type="match status" value="1"/>
</dbReference>
<keyword evidence="4 11" id="KW-0436">Ligase</keyword>
<keyword evidence="6 11" id="KW-0067">ATP-binding</keyword>
<dbReference type="PANTHER" id="PTHR43740:SF2">
    <property type="entry name" value="LEUCINE--TRNA LIGASE, MITOCHONDRIAL"/>
    <property type="match status" value="1"/>
</dbReference>
<dbReference type="Proteomes" id="UP000800082">
    <property type="component" value="Unassembled WGS sequence"/>
</dbReference>
<organism evidence="16 17">
    <name type="scientific">Didymella exigua CBS 183.55</name>
    <dbReference type="NCBI Taxonomy" id="1150837"/>
    <lineage>
        <taxon>Eukaryota</taxon>
        <taxon>Fungi</taxon>
        <taxon>Dikarya</taxon>
        <taxon>Ascomycota</taxon>
        <taxon>Pezizomycotina</taxon>
        <taxon>Dothideomycetes</taxon>
        <taxon>Pleosporomycetidae</taxon>
        <taxon>Pleosporales</taxon>
        <taxon>Pleosporineae</taxon>
        <taxon>Didymellaceae</taxon>
        <taxon>Didymella</taxon>
    </lineage>
</organism>
<keyword evidence="17" id="KW-1185">Reference proteome</keyword>
<dbReference type="FunFam" id="1.10.730.10:FF:000002">
    <property type="entry name" value="Leucine--tRNA ligase"/>
    <property type="match status" value="1"/>
</dbReference>
<dbReference type="InterPro" id="IPR014729">
    <property type="entry name" value="Rossmann-like_a/b/a_fold"/>
</dbReference>
<evidence type="ECO:0000256" key="6">
    <source>
        <dbReference type="ARBA" id="ARBA00022840"/>
    </source>
</evidence>
<proteinExistence type="inferred from homology"/>